<evidence type="ECO:0000313" key="2">
    <source>
        <dbReference type="Proteomes" id="UP000249134"/>
    </source>
</evidence>
<proteinExistence type="predicted"/>
<dbReference type="Proteomes" id="UP000249134">
    <property type="component" value="Chromosome 1"/>
</dbReference>
<dbReference type="EMBL" id="LS483476">
    <property type="protein sequence ID" value="SQI53680.1"/>
    <property type="molecule type" value="Genomic_DNA"/>
</dbReference>
<dbReference type="RefSeq" id="WP_066135983.1">
    <property type="nucleotide sequence ID" value="NZ_CBCSGM010000001.1"/>
</dbReference>
<reference evidence="1 2" key="1">
    <citation type="submission" date="2018-06" db="EMBL/GenBank/DDBJ databases">
        <authorList>
            <consortium name="Pathogen Informatics"/>
            <person name="Doyle S."/>
        </authorList>
    </citation>
    <scope>NUCLEOTIDE SEQUENCE [LARGE SCALE GENOMIC DNA]</scope>
    <source>
        <strain evidence="1 2">NCTC4824</strain>
    </source>
</reference>
<organism evidence="1 2">
    <name type="scientific">Lederbergia lenta</name>
    <name type="common">Bacillus lentus</name>
    <dbReference type="NCBI Taxonomy" id="1467"/>
    <lineage>
        <taxon>Bacteria</taxon>
        <taxon>Bacillati</taxon>
        <taxon>Bacillota</taxon>
        <taxon>Bacilli</taxon>
        <taxon>Bacillales</taxon>
        <taxon>Bacillaceae</taxon>
        <taxon>Lederbergia</taxon>
    </lineage>
</organism>
<evidence type="ECO:0000313" key="1">
    <source>
        <dbReference type="EMBL" id="SQI53680.1"/>
    </source>
</evidence>
<accession>A0A2X4W7S0</accession>
<dbReference type="KEGG" id="blen:NCTC4824_01031"/>
<sequence length="186" mass="22375">MKKRVRKKIMKKWIKSTVDSVHMDMEVIHRNTGINMCYQFIKNYLLFDSDRLPIARREMYNMVDLEVYIKTLTLHELGHSLDRDALLASLPKALEFFRMKRKSPIKDRKLNLELFKLDIDEHEMNYVFEETAWENAEKLNRLYNIVDWVDFEKVKFNSLLTYTACYNRDLLIYQRLAAEADKQIAV</sequence>
<dbReference type="AlphaFoldDB" id="A0A2X4W7S0"/>
<evidence type="ECO:0008006" key="3">
    <source>
        <dbReference type="Google" id="ProtNLM"/>
    </source>
</evidence>
<gene>
    <name evidence="1" type="ORF">NCTC4824_01031</name>
</gene>
<keyword evidence="2" id="KW-1185">Reference proteome</keyword>
<name>A0A2X4W7S0_LEDLE</name>
<protein>
    <recommendedName>
        <fullName evidence="3">Integrase</fullName>
    </recommendedName>
</protein>